<dbReference type="PANTHER" id="PTHR34295">
    <property type="entry name" value="BIOTIN TRANSPORTER BIOY"/>
    <property type="match status" value="1"/>
</dbReference>
<evidence type="ECO:0000256" key="1">
    <source>
        <dbReference type="ARBA" id="ARBA00010692"/>
    </source>
</evidence>
<dbReference type="STRING" id="1122155.SAMN02745158_00078"/>
<accession>A0A1M4SED8</accession>
<keyword evidence="5" id="KW-1185">Reference proteome</keyword>
<feature type="transmembrane region" description="Helical" evidence="3">
    <location>
        <begin position="117"/>
        <end position="139"/>
    </location>
</feature>
<dbReference type="Pfam" id="PF02632">
    <property type="entry name" value="BioY"/>
    <property type="match status" value="1"/>
</dbReference>
<dbReference type="AlphaFoldDB" id="A0A1M4SED8"/>
<dbReference type="GO" id="GO:0005886">
    <property type="term" value="C:plasma membrane"/>
    <property type="evidence" value="ECO:0007669"/>
    <property type="project" value="UniProtKB-SubCell"/>
</dbReference>
<dbReference type="PIRSF" id="PIRSF016661">
    <property type="entry name" value="BioY"/>
    <property type="match status" value="1"/>
</dbReference>
<comment type="similarity">
    <text evidence="1 2">Belongs to the BioY family.</text>
</comment>
<name>A0A1M4SED8_9CLOT</name>
<dbReference type="InterPro" id="IPR003784">
    <property type="entry name" value="BioY"/>
</dbReference>
<feature type="transmembrane region" description="Helical" evidence="3">
    <location>
        <begin position="12"/>
        <end position="32"/>
    </location>
</feature>
<protein>
    <recommendedName>
        <fullName evidence="2">Biotin transporter</fullName>
    </recommendedName>
</protein>
<keyword evidence="3" id="KW-1133">Transmembrane helix</keyword>
<dbReference type="Gene3D" id="1.10.1760.20">
    <property type="match status" value="1"/>
</dbReference>
<proteinExistence type="inferred from homology"/>
<comment type="subcellular location">
    <subcellularLocation>
        <location evidence="2">Cell membrane</location>
        <topology evidence="2">Multi-pass membrane protein</topology>
    </subcellularLocation>
</comment>
<evidence type="ECO:0000313" key="4">
    <source>
        <dbReference type="EMBL" id="SHE30569.1"/>
    </source>
</evidence>
<dbReference type="Proteomes" id="UP000184245">
    <property type="component" value="Unassembled WGS sequence"/>
</dbReference>
<keyword evidence="2" id="KW-1003">Cell membrane</keyword>
<keyword evidence="2" id="KW-0813">Transport</keyword>
<feature type="transmembrane region" description="Helical" evidence="3">
    <location>
        <begin position="92"/>
        <end position="110"/>
    </location>
</feature>
<gene>
    <name evidence="4" type="ORF">SAMN02745158_00078</name>
</gene>
<organism evidence="4 5">
    <name type="scientific">Lactonifactor longoviformis DSM 17459</name>
    <dbReference type="NCBI Taxonomy" id="1122155"/>
    <lineage>
        <taxon>Bacteria</taxon>
        <taxon>Bacillati</taxon>
        <taxon>Bacillota</taxon>
        <taxon>Clostridia</taxon>
        <taxon>Eubacteriales</taxon>
        <taxon>Clostridiaceae</taxon>
        <taxon>Lactonifactor</taxon>
    </lineage>
</organism>
<dbReference type="EMBL" id="FQVI01000001">
    <property type="protein sequence ID" value="SHE30569.1"/>
    <property type="molecule type" value="Genomic_DNA"/>
</dbReference>
<reference evidence="4 5" key="1">
    <citation type="submission" date="2016-11" db="EMBL/GenBank/DDBJ databases">
        <authorList>
            <person name="Jaros S."/>
            <person name="Januszkiewicz K."/>
            <person name="Wedrychowicz H."/>
        </authorList>
    </citation>
    <scope>NUCLEOTIDE SEQUENCE [LARGE SCALE GENOMIC DNA]</scope>
    <source>
        <strain evidence="4 5">DSM 17459</strain>
    </source>
</reference>
<feature type="transmembrane region" description="Helical" evidence="3">
    <location>
        <begin position="64"/>
        <end position="86"/>
    </location>
</feature>
<keyword evidence="3" id="KW-0812">Transmembrane</keyword>
<feature type="transmembrane region" description="Helical" evidence="3">
    <location>
        <begin position="38"/>
        <end position="57"/>
    </location>
</feature>
<dbReference type="PANTHER" id="PTHR34295:SF1">
    <property type="entry name" value="BIOTIN TRANSPORTER BIOY"/>
    <property type="match status" value="1"/>
</dbReference>
<feature type="transmembrane region" description="Helical" evidence="3">
    <location>
        <begin position="151"/>
        <end position="176"/>
    </location>
</feature>
<evidence type="ECO:0000256" key="3">
    <source>
        <dbReference type="SAM" id="Phobius"/>
    </source>
</evidence>
<evidence type="ECO:0000313" key="5">
    <source>
        <dbReference type="Proteomes" id="UP000184245"/>
    </source>
</evidence>
<dbReference type="GO" id="GO:0015225">
    <property type="term" value="F:biotin transmembrane transporter activity"/>
    <property type="evidence" value="ECO:0007669"/>
    <property type="project" value="UniProtKB-UniRule"/>
</dbReference>
<evidence type="ECO:0000256" key="2">
    <source>
        <dbReference type="PIRNR" id="PIRNR016661"/>
    </source>
</evidence>
<dbReference type="OrthoDB" id="9803495at2"/>
<dbReference type="RefSeq" id="WP_072848169.1">
    <property type="nucleotide sequence ID" value="NZ_FQVI01000001.1"/>
</dbReference>
<keyword evidence="2 3" id="KW-0472">Membrane</keyword>
<sequence length="184" mass="19087">MPQEKIKSLSVKSLTLIGLMTAVTCILGPLSIPLPFSPVPISFTNLAIYLSVFVLGMKKGTVSYIVYLLLGMVGLPVFSGFTGGLGKLAGPTGGYLTGFIFLAIIAGFCVDKGSGKLAWAVPGMAAGTIVCYLFGTLWLCMQANLTFSAGLAAGVIPYLPGDIAKIILASLVGPALRKGVQRLQ</sequence>